<keyword evidence="1" id="KW-0812">Transmembrane</keyword>
<dbReference type="AlphaFoldDB" id="A0A0G1WB47"/>
<feature type="non-terminal residue" evidence="2">
    <location>
        <position position="1"/>
    </location>
</feature>
<evidence type="ECO:0000313" key="3">
    <source>
        <dbReference type="Proteomes" id="UP000034772"/>
    </source>
</evidence>
<gene>
    <name evidence="2" type="ORF">UY17_C0015G0007</name>
</gene>
<comment type="caution">
    <text evidence="2">The sequence shown here is derived from an EMBL/GenBank/DDBJ whole genome shotgun (WGS) entry which is preliminary data.</text>
</comment>
<evidence type="ECO:0000256" key="1">
    <source>
        <dbReference type="SAM" id="Phobius"/>
    </source>
</evidence>
<proteinExistence type="predicted"/>
<reference evidence="2 3" key="1">
    <citation type="journal article" date="2015" name="Nature">
        <title>rRNA introns, odd ribosomes, and small enigmatic genomes across a large radiation of phyla.</title>
        <authorList>
            <person name="Brown C.T."/>
            <person name="Hug L.A."/>
            <person name="Thomas B.C."/>
            <person name="Sharon I."/>
            <person name="Castelle C.J."/>
            <person name="Singh A."/>
            <person name="Wilkins M.J."/>
            <person name="Williams K.H."/>
            <person name="Banfield J.F."/>
        </authorList>
    </citation>
    <scope>NUCLEOTIDE SEQUENCE [LARGE SCALE GENOMIC DNA]</scope>
</reference>
<evidence type="ECO:0000313" key="2">
    <source>
        <dbReference type="EMBL" id="KKU87548.1"/>
    </source>
</evidence>
<protein>
    <submittedName>
        <fullName evidence="2">Uncharacterized protein</fullName>
    </submittedName>
</protein>
<dbReference type="EMBL" id="LCOZ01000015">
    <property type="protein sequence ID" value="KKU87548.1"/>
    <property type="molecule type" value="Genomic_DNA"/>
</dbReference>
<dbReference type="Proteomes" id="UP000034772">
    <property type="component" value="Unassembled WGS sequence"/>
</dbReference>
<name>A0A0G1WB47_9BACT</name>
<sequence>LGGVADIKGTSTTTAYFEYGKTILLSGTTPMQNVGSSGAVDFYATLENLSSNTIYYFRAVVTNQYGVDRGVIRIFKTQNSAGTITSDENETENIVQNVDTDTENENAVLEPENENIGEDVISVNEDISKKSLLASVVAGARNLAPRNMAEWLFLASVILGLVLLARHLFFVAV</sequence>
<accession>A0A0G1WB47</accession>
<keyword evidence="1" id="KW-1133">Transmembrane helix</keyword>
<organism evidence="2 3">
    <name type="scientific">Candidatus Beckwithbacteria bacterium GW2011_GWC2_47_9</name>
    <dbReference type="NCBI Taxonomy" id="1618373"/>
    <lineage>
        <taxon>Bacteria</taxon>
        <taxon>Candidatus Beckwithiibacteriota</taxon>
    </lineage>
</organism>
<feature type="transmembrane region" description="Helical" evidence="1">
    <location>
        <begin position="151"/>
        <end position="172"/>
    </location>
</feature>
<keyword evidence="1" id="KW-0472">Membrane</keyword>